<proteinExistence type="predicted"/>
<dbReference type="Proteomes" id="UP001165962">
    <property type="component" value="Unassembled WGS sequence"/>
</dbReference>
<comment type="caution">
    <text evidence="3">The sequence shown here is derived from an EMBL/GenBank/DDBJ whole genome shotgun (WGS) entry which is preliminary data.</text>
</comment>
<keyword evidence="4" id="KW-1185">Reference proteome</keyword>
<protein>
    <recommendedName>
        <fullName evidence="5">Beta-hexosaminidase bacterial type N-terminal domain-containing protein</fullName>
    </recommendedName>
</protein>
<evidence type="ECO:0000313" key="4">
    <source>
        <dbReference type="Proteomes" id="UP001165962"/>
    </source>
</evidence>
<reference evidence="3" key="1">
    <citation type="submission" date="2020-03" db="EMBL/GenBank/DDBJ databases">
        <title>Draft sequencing of Paenibacilllus sp. S3N08.</title>
        <authorList>
            <person name="Kim D.-U."/>
        </authorList>
    </citation>
    <scope>NUCLEOTIDE SEQUENCE</scope>
    <source>
        <strain evidence="3">S3N08</strain>
    </source>
</reference>
<dbReference type="EMBL" id="JAAOIW010000002">
    <property type="protein sequence ID" value="NHN29683.1"/>
    <property type="molecule type" value="Genomic_DNA"/>
</dbReference>
<keyword evidence="1" id="KW-0378">Hydrolase</keyword>
<name>A0ABX0J4C0_9BACL</name>
<evidence type="ECO:0000313" key="3">
    <source>
        <dbReference type="EMBL" id="NHN29683.1"/>
    </source>
</evidence>
<accession>A0ABX0J4C0</accession>
<dbReference type="RefSeq" id="WP_166147869.1">
    <property type="nucleotide sequence ID" value="NZ_JAAOIW010000002.1"/>
</dbReference>
<dbReference type="SUPFAM" id="SSF55545">
    <property type="entry name" value="beta-N-acetylhexosaminidase-like domain"/>
    <property type="match status" value="1"/>
</dbReference>
<organism evidence="3 4">
    <name type="scientific">Paenibacillus agricola</name>
    <dbReference type="NCBI Taxonomy" id="2716264"/>
    <lineage>
        <taxon>Bacteria</taxon>
        <taxon>Bacillati</taxon>
        <taxon>Bacillota</taxon>
        <taxon>Bacilli</taxon>
        <taxon>Bacillales</taxon>
        <taxon>Paenibacillaceae</taxon>
        <taxon>Paenibacillus</taxon>
    </lineage>
</organism>
<evidence type="ECO:0000256" key="2">
    <source>
        <dbReference type="SAM" id="MobiDB-lite"/>
    </source>
</evidence>
<dbReference type="InterPro" id="IPR029018">
    <property type="entry name" value="Hex-like_dom2"/>
</dbReference>
<evidence type="ECO:0000256" key="1">
    <source>
        <dbReference type="ARBA" id="ARBA00022801"/>
    </source>
</evidence>
<evidence type="ECO:0008006" key="5">
    <source>
        <dbReference type="Google" id="ProtNLM"/>
    </source>
</evidence>
<sequence length="717" mass="83418">MKLIYDHRDAMIHYGVDQVKKALQLKGIYFIEQFEGHGTVLLPENGIIIKKMPTLRNQPSLYENEAFRIYKSGNRIHIEGSDSRGVMYGCMEWAERLGRGEDLQQGEEISRQPALGVRGIKYNLPYVPFDDGDPFVLNTATCMDIEFWRAYIDMLALNRYNCLSLWSEHPFHLMVVSSKFRAANPYSDVQIDRNIRFFRELFRHATSRGIDIYLFTWNIRLTPEVAKGLGLPENVGDYGDMYDELIHRVGLPLNRFRGQSEVIRDYIREMVLQVLLTYPELKGLGTSASEWMDGSGYEREQWIVETYVEAIKQSGRTIPFIHRTNMQSAGKEIKELVQPLFDPKQFYISWKYSNAHCYSHPEPQFEKLWDAWDGIDLTTTQILYTVRNDDVFTHRWGDPDYVRAYVKGMVKPYIKGFYWGSDGYLWGRDFQHIDHGHKTWKYDFERHLLQFQLWGRLAYDPDTDDKTWTYLLEAQYGPQHAPTFLQGLRVASRIIPAVNRLFWIDYDFQWHAESCLSQVSGFKTILDFVDGVPMPGVGVMGINEFARAESEGRLEQGNGVGASNRPAKEQLDEKSGEQPNRQDRRETPVDIVRILDESAQATERLAVQLGTDLGECKGSHAECTWLDLKAYAAMGHYYRCKFSAALELSRYRHNGDKAHKEQAVVLLEEACGHWERLGFFWSQHNKPYFMARVKRTFGYTYYAEDVRSDVELARQFE</sequence>
<feature type="region of interest" description="Disordered" evidence="2">
    <location>
        <begin position="553"/>
        <end position="588"/>
    </location>
</feature>
<feature type="compositionally biased region" description="Basic and acidic residues" evidence="2">
    <location>
        <begin position="566"/>
        <end position="588"/>
    </location>
</feature>
<gene>
    <name evidence="3" type="ORF">G9U52_07530</name>
</gene>